<dbReference type="Gene3D" id="3.40.1380.40">
    <property type="match status" value="1"/>
</dbReference>
<feature type="transmembrane region" description="Helical" evidence="1">
    <location>
        <begin position="129"/>
        <end position="148"/>
    </location>
</feature>
<sequence length="495" mass="55469">MRETRSFFSLRQRADSLLSQKWLLVCLIVLLAVLVRSVPFTFPGMFDPDSHFHARLSDEIARTHELLSWDALSLQGRVYSYPPLLHILTGFLSSVLGVESMLVLKYVGVFVGGLFVLSTFLLARLFTRSFSIAAWAGFFAGLSNVAVFRTAAHTRPDGVALMLIPFLIYLWLTRREKLAFVLSLCLVLLHPLSAVVYAILLSSWFLLGLLRRFSFPLLLPFALVGMVIVFFAWVYTIGLPLSEYSSKLVFEASEIAPLAVISFVLFFPLSWAFALVGVSKGKFPELLSVWLLVSVALGVIATRFSMYFIPFFSILAAVGVSWIFTKLIHDKRTLPVFAVLFLVLGSVSLYSMMDGMRPYVKSSEFPALDFLREHGKRSDAILSAWDQGHVLAYYSRKPVVIDGYFEFGHELEQRNESWKNALSSSTCSSVLNSIDQFNARYLYLSRDELTASYSKTGILELANCTGLALVFASDSARVYERLETTSPSLEISGKN</sequence>
<protein>
    <submittedName>
        <fullName evidence="2">Uncharacterized protein</fullName>
    </submittedName>
</protein>
<evidence type="ECO:0000256" key="1">
    <source>
        <dbReference type="SAM" id="Phobius"/>
    </source>
</evidence>
<name>A0A8T4C7C8_9ARCH</name>
<organism evidence="2 3">
    <name type="scientific">Candidatus Iainarchaeum sp</name>
    <dbReference type="NCBI Taxonomy" id="3101447"/>
    <lineage>
        <taxon>Archaea</taxon>
        <taxon>Candidatus Iainarchaeota</taxon>
        <taxon>Candidatus Iainarchaeia</taxon>
        <taxon>Candidatus Iainarchaeales</taxon>
        <taxon>Candidatus Iainarchaeaceae</taxon>
        <taxon>Candidatus Iainarchaeum</taxon>
    </lineage>
</organism>
<gene>
    <name evidence="2" type="ORF">FJY86_02555</name>
</gene>
<proteinExistence type="predicted"/>
<feature type="transmembrane region" description="Helical" evidence="1">
    <location>
        <begin position="307"/>
        <end position="324"/>
    </location>
</feature>
<feature type="transmembrane region" description="Helical" evidence="1">
    <location>
        <begin position="178"/>
        <end position="201"/>
    </location>
</feature>
<feature type="transmembrane region" description="Helical" evidence="1">
    <location>
        <begin position="103"/>
        <end position="123"/>
    </location>
</feature>
<keyword evidence="1" id="KW-0472">Membrane</keyword>
<feature type="transmembrane region" description="Helical" evidence="1">
    <location>
        <begin position="255"/>
        <end position="276"/>
    </location>
</feature>
<dbReference type="Proteomes" id="UP000774699">
    <property type="component" value="Unassembled WGS sequence"/>
</dbReference>
<keyword evidence="1" id="KW-0812">Transmembrane</keyword>
<comment type="caution">
    <text evidence="2">The sequence shown here is derived from an EMBL/GenBank/DDBJ whole genome shotgun (WGS) entry which is preliminary data.</text>
</comment>
<feature type="transmembrane region" description="Helical" evidence="1">
    <location>
        <begin position="213"/>
        <end position="235"/>
    </location>
</feature>
<reference evidence="2" key="1">
    <citation type="submission" date="2019-03" db="EMBL/GenBank/DDBJ databases">
        <title>Lake Tanganyika Metagenome-Assembled Genomes (MAGs).</title>
        <authorList>
            <person name="Tran P."/>
        </authorList>
    </citation>
    <scope>NUCLEOTIDE SEQUENCE</scope>
    <source>
        <strain evidence="2">M_DeepCast_50m_m2_156</strain>
    </source>
</reference>
<evidence type="ECO:0000313" key="3">
    <source>
        <dbReference type="Proteomes" id="UP000774699"/>
    </source>
</evidence>
<keyword evidence="1" id="KW-1133">Transmembrane helix</keyword>
<evidence type="ECO:0000313" key="2">
    <source>
        <dbReference type="EMBL" id="MBM3282197.1"/>
    </source>
</evidence>
<dbReference type="AlphaFoldDB" id="A0A8T4C7C8"/>
<dbReference type="EMBL" id="VGJJ01000014">
    <property type="protein sequence ID" value="MBM3282197.1"/>
    <property type="molecule type" value="Genomic_DNA"/>
</dbReference>
<accession>A0A8T4C7C8</accession>
<feature type="transmembrane region" description="Helical" evidence="1">
    <location>
        <begin position="283"/>
        <end position="301"/>
    </location>
</feature>
<feature type="transmembrane region" description="Helical" evidence="1">
    <location>
        <begin position="336"/>
        <end position="353"/>
    </location>
</feature>